<keyword evidence="5 9" id="KW-0372">Hormone</keyword>
<dbReference type="AlphaFoldDB" id="A0A5F8HDP8"/>
<dbReference type="Proteomes" id="UP000002280">
    <property type="component" value="Chromosome 6"/>
</dbReference>
<evidence type="ECO:0000313" key="11">
    <source>
        <dbReference type="Ensembl" id="ENSMODP00000058056.1"/>
    </source>
</evidence>
<dbReference type="GO" id="GO:0005576">
    <property type="term" value="C:extracellular region"/>
    <property type="evidence" value="ECO:0007669"/>
    <property type="project" value="UniProtKB-SubCell"/>
</dbReference>
<organism evidence="11 12">
    <name type="scientific">Monodelphis domestica</name>
    <name type="common">Gray short-tailed opossum</name>
    <dbReference type="NCBI Taxonomy" id="13616"/>
    <lineage>
        <taxon>Eukaryota</taxon>
        <taxon>Metazoa</taxon>
        <taxon>Chordata</taxon>
        <taxon>Craniata</taxon>
        <taxon>Vertebrata</taxon>
        <taxon>Euteleostomi</taxon>
        <taxon>Mammalia</taxon>
        <taxon>Metatheria</taxon>
        <taxon>Didelphimorphia</taxon>
        <taxon>Didelphidae</taxon>
        <taxon>Monodelphis</taxon>
    </lineage>
</organism>
<feature type="signal peptide" evidence="9">
    <location>
        <begin position="1"/>
        <end position="23"/>
    </location>
</feature>
<dbReference type="OMA" id="PDWFSKR"/>
<dbReference type="Pfam" id="PF05438">
    <property type="entry name" value="TRH"/>
    <property type="match status" value="1"/>
</dbReference>
<feature type="compositionally biased region" description="Basic and acidic residues" evidence="10">
    <location>
        <begin position="94"/>
        <end position="106"/>
    </location>
</feature>
<feature type="region of interest" description="Disordered" evidence="10">
    <location>
        <begin position="94"/>
        <end position="192"/>
    </location>
</feature>
<dbReference type="STRING" id="13616.ENSMODP00000058056"/>
<reference evidence="11" key="2">
    <citation type="submission" date="2025-08" db="UniProtKB">
        <authorList>
            <consortium name="Ensembl"/>
        </authorList>
    </citation>
    <scope>IDENTIFICATION</scope>
</reference>
<dbReference type="InParanoid" id="A0A5F8HDP8"/>
<dbReference type="GO" id="GO:0014054">
    <property type="term" value="P:positive regulation of gamma-aminobutyric acid secretion"/>
    <property type="evidence" value="ECO:0000318"/>
    <property type="project" value="GO_Central"/>
</dbReference>
<evidence type="ECO:0000256" key="4">
    <source>
        <dbReference type="ARBA" id="ARBA00022685"/>
    </source>
</evidence>
<dbReference type="GO" id="GO:0032024">
    <property type="term" value="P:positive regulation of insulin secretion"/>
    <property type="evidence" value="ECO:0000318"/>
    <property type="project" value="GO_Central"/>
</dbReference>
<evidence type="ECO:0000256" key="1">
    <source>
        <dbReference type="ARBA" id="ARBA00004613"/>
    </source>
</evidence>
<reference evidence="11" key="3">
    <citation type="submission" date="2025-09" db="UniProtKB">
        <authorList>
            <consortium name="Ensembl"/>
        </authorList>
    </citation>
    <scope>IDENTIFICATION</scope>
</reference>
<feature type="compositionally biased region" description="Basic and acidic residues" evidence="10">
    <location>
        <begin position="156"/>
        <end position="166"/>
    </location>
</feature>
<dbReference type="Ensembl" id="ENSMODT00000069328.1">
    <property type="protein sequence ID" value="ENSMODP00000058056.1"/>
    <property type="gene ID" value="ENSMODG00000028708.2"/>
</dbReference>
<keyword evidence="7" id="KW-0677">Repeat</keyword>
<keyword evidence="3 9" id="KW-0964">Secreted</keyword>
<evidence type="ECO:0000256" key="2">
    <source>
        <dbReference type="ARBA" id="ARBA00010437"/>
    </source>
</evidence>
<protein>
    <recommendedName>
        <fullName evidence="9">Pro-thyrotropin-releasing hormone</fullName>
    </recommendedName>
</protein>
<keyword evidence="4" id="KW-0165">Cleavage on pair of basic residues</keyword>
<feature type="compositionally biased region" description="Basic and acidic residues" evidence="10">
    <location>
        <begin position="205"/>
        <end position="214"/>
    </location>
</feature>
<dbReference type="GO" id="GO:0001692">
    <property type="term" value="P:histamine metabolic process"/>
    <property type="evidence" value="ECO:0000318"/>
    <property type="project" value="GO_Central"/>
</dbReference>
<dbReference type="PANTHER" id="PTHR17530">
    <property type="entry name" value="PRO-THYROTROPIN-RELEASING HORMONE"/>
    <property type="match status" value="1"/>
</dbReference>
<dbReference type="GO" id="GO:0009755">
    <property type="term" value="P:hormone-mediated signaling pathway"/>
    <property type="evidence" value="ECO:0007669"/>
    <property type="project" value="UniProtKB-UniRule"/>
</dbReference>
<evidence type="ECO:0000256" key="5">
    <source>
        <dbReference type="ARBA" id="ARBA00022702"/>
    </source>
</evidence>
<sequence length="232" mass="26210">MQSSSTTMTHLWLLPLLLSLTLSSVSVNLGHSAAAEVDSEEQSHLEEILQRAEHLLLQSNLQKLEEDGENDSELQAPQLNWLVKRQHPGKRFSEAFEKRQHPGKREEEDEVEEGMEDGGATMEAHKRQHPGKREEEAWEADGEKPKRQHPGRRASWVKDSEEDVSKRQHPGKRNLDLDSQGSAFPCSPRESSHCSLLLELLDELSRGPAPEKRQHPGRRSSWGGEGGQDEEV</sequence>
<evidence type="ECO:0000256" key="7">
    <source>
        <dbReference type="ARBA" id="ARBA00022737"/>
    </source>
</evidence>
<gene>
    <name evidence="11" type="primary">TRH</name>
</gene>
<evidence type="ECO:0000256" key="6">
    <source>
        <dbReference type="ARBA" id="ARBA00022729"/>
    </source>
</evidence>
<dbReference type="InterPro" id="IPR008857">
    <property type="entry name" value="TRH"/>
</dbReference>
<accession>A0A5F8HDP8</accession>
<dbReference type="GeneTree" id="ENSGT00390000016951"/>
<evidence type="ECO:0000256" key="3">
    <source>
        <dbReference type="ARBA" id="ARBA00022525"/>
    </source>
</evidence>
<comment type="function">
    <text evidence="9">Functions as a regulator of the biosynthesis of TSH in the anterior pituitary gland and as a neurotransmitter/ neuromodulator in the central and peripheral nervous systems.</text>
</comment>
<keyword evidence="12" id="KW-1185">Reference proteome</keyword>
<reference evidence="11 12" key="1">
    <citation type="journal article" date="2007" name="Nature">
        <title>Genome of the marsupial Monodelphis domestica reveals innovation in non-coding sequences.</title>
        <authorList>
            <person name="Mikkelsen T.S."/>
            <person name="Wakefield M.J."/>
            <person name="Aken B."/>
            <person name="Amemiya C.T."/>
            <person name="Chang J.L."/>
            <person name="Duke S."/>
            <person name="Garber M."/>
            <person name="Gentles A.J."/>
            <person name="Goodstadt L."/>
            <person name="Heger A."/>
            <person name="Jurka J."/>
            <person name="Kamal M."/>
            <person name="Mauceli E."/>
            <person name="Searle S.M."/>
            <person name="Sharpe T."/>
            <person name="Baker M.L."/>
            <person name="Batzer M.A."/>
            <person name="Benos P.V."/>
            <person name="Belov K."/>
            <person name="Clamp M."/>
            <person name="Cook A."/>
            <person name="Cuff J."/>
            <person name="Das R."/>
            <person name="Davidow L."/>
            <person name="Deakin J.E."/>
            <person name="Fazzari M.J."/>
            <person name="Glass J.L."/>
            <person name="Grabherr M."/>
            <person name="Greally J.M."/>
            <person name="Gu W."/>
            <person name="Hore T.A."/>
            <person name="Huttley G.A."/>
            <person name="Kleber M."/>
            <person name="Jirtle R.L."/>
            <person name="Koina E."/>
            <person name="Lee J.T."/>
            <person name="Mahony S."/>
            <person name="Marra M.A."/>
            <person name="Miller R.D."/>
            <person name="Nicholls R.D."/>
            <person name="Oda M."/>
            <person name="Papenfuss A.T."/>
            <person name="Parra Z.E."/>
            <person name="Pollock D.D."/>
            <person name="Ray D.A."/>
            <person name="Schein J.E."/>
            <person name="Speed T.P."/>
            <person name="Thompson K."/>
            <person name="VandeBerg J.L."/>
            <person name="Wade C.M."/>
            <person name="Walker J.A."/>
            <person name="Waters P.D."/>
            <person name="Webber C."/>
            <person name="Weidman J.R."/>
            <person name="Xie X."/>
            <person name="Zody M.C."/>
            <person name="Baldwin J."/>
            <person name="Abdouelleil A."/>
            <person name="Abdulkadir J."/>
            <person name="Abebe A."/>
            <person name="Abera B."/>
            <person name="Abreu J."/>
            <person name="Acer S.C."/>
            <person name="Aftuck L."/>
            <person name="Alexander A."/>
            <person name="An P."/>
            <person name="Anderson E."/>
            <person name="Anderson S."/>
            <person name="Arachi H."/>
            <person name="Azer M."/>
            <person name="Bachantsang P."/>
            <person name="Barry A."/>
            <person name="Bayul T."/>
            <person name="Berlin A."/>
            <person name="Bessette D."/>
            <person name="Bloom T."/>
            <person name="Bloom T."/>
            <person name="Boguslavskiy L."/>
            <person name="Bonnet C."/>
            <person name="Boukhgalter B."/>
            <person name="Bourzgui I."/>
            <person name="Brown A."/>
            <person name="Cahill P."/>
            <person name="Channer S."/>
            <person name="Cheshatsang Y."/>
            <person name="Chuda L."/>
            <person name="Citroen M."/>
            <person name="Collymore A."/>
            <person name="Cooke P."/>
            <person name="Costello M."/>
            <person name="D'Aco K."/>
            <person name="Daza R."/>
            <person name="De Haan G."/>
            <person name="DeGray S."/>
            <person name="DeMaso C."/>
            <person name="Dhargay N."/>
            <person name="Dooley K."/>
            <person name="Dooley E."/>
            <person name="Doricent M."/>
            <person name="Dorje P."/>
            <person name="Dorjee K."/>
            <person name="Dupes A."/>
            <person name="Elong R."/>
            <person name="Falk J."/>
            <person name="Farina A."/>
            <person name="Faro S."/>
            <person name="Ferguson D."/>
            <person name="Fisher S."/>
            <person name="Foley C.D."/>
            <person name="Franke A."/>
            <person name="Friedrich D."/>
            <person name="Gadbois L."/>
            <person name="Gearin G."/>
            <person name="Gearin C.R."/>
            <person name="Giannoukos G."/>
            <person name="Goode T."/>
            <person name="Graham J."/>
            <person name="Grandbois E."/>
            <person name="Grewal S."/>
            <person name="Gyaltsen K."/>
            <person name="Hafez N."/>
            <person name="Hagos B."/>
            <person name="Hall J."/>
            <person name="Henson C."/>
            <person name="Hollinger A."/>
            <person name="Honan T."/>
            <person name="Huard M.D."/>
            <person name="Hughes L."/>
            <person name="Hurhula B."/>
            <person name="Husby M.E."/>
            <person name="Kamat A."/>
            <person name="Kanga B."/>
            <person name="Kashin S."/>
            <person name="Khazanovich D."/>
            <person name="Kisner P."/>
            <person name="Lance K."/>
            <person name="Lara M."/>
            <person name="Lee W."/>
            <person name="Lennon N."/>
            <person name="Letendre F."/>
            <person name="LeVine R."/>
            <person name="Lipovsky A."/>
            <person name="Liu X."/>
            <person name="Liu J."/>
            <person name="Liu S."/>
            <person name="Lokyitsang T."/>
            <person name="Lokyitsang Y."/>
            <person name="Lubonja R."/>
            <person name="Lui A."/>
            <person name="MacDonald P."/>
            <person name="Magnisalis V."/>
            <person name="Maru K."/>
            <person name="Matthews C."/>
            <person name="McCusker W."/>
            <person name="McDonough S."/>
            <person name="Mehta T."/>
            <person name="Meldrim J."/>
            <person name="Meneus L."/>
            <person name="Mihai O."/>
            <person name="Mihalev A."/>
            <person name="Mihova T."/>
            <person name="Mittelman R."/>
            <person name="Mlenga V."/>
            <person name="Montmayeur A."/>
            <person name="Mulrain L."/>
            <person name="Navidi A."/>
            <person name="Naylor J."/>
            <person name="Negash T."/>
            <person name="Nguyen T."/>
            <person name="Nguyen N."/>
            <person name="Nicol R."/>
            <person name="Norbu C."/>
            <person name="Norbu N."/>
            <person name="Novod N."/>
            <person name="O'Neill B."/>
            <person name="Osman S."/>
            <person name="Markiewicz E."/>
            <person name="Oyono O.L."/>
            <person name="Patti C."/>
            <person name="Phunkhang P."/>
            <person name="Pierre F."/>
            <person name="Priest M."/>
            <person name="Raghuraman S."/>
            <person name="Rege F."/>
            <person name="Reyes R."/>
            <person name="Rise C."/>
            <person name="Rogov P."/>
            <person name="Ross K."/>
            <person name="Ryan E."/>
            <person name="Settipalli S."/>
            <person name="Shea T."/>
            <person name="Sherpa N."/>
            <person name="Shi L."/>
            <person name="Shih D."/>
            <person name="Sparrow T."/>
            <person name="Spaulding J."/>
            <person name="Stalker J."/>
            <person name="Stange-Thomann N."/>
            <person name="Stavropoulos S."/>
            <person name="Stone C."/>
            <person name="Strader C."/>
            <person name="Tesfaye S."/>
            <person name="Thomson T."/>
            <person name="Thoulutsang Y."/>
            <person name="Thoulutsang D."/>
            <person name="Topham K."/>
            <person name="Topping I."/>
            <person name="Tsamla T."/>
            <person name="Vassiliev H."/>
            <person name="Vo A."/>
            <person name="Wangchuk T."/>
            <person name="Wangdi T."/>
            <person name="Weiand M."/>
            <person name="Wilkinson J."/>
            <person name="Wilson A."/>
            <person name="Yadav S."/>
            <person name="Young G."/>
            <person name="Yu Q."/>
            <person name="Zembek L."/>
            <person name="Zhong D."/>
            <person name="Zimmer A."/>
            <person name="Zwirko Z."/>
            <person name="Jaffe D.B."/>
            <person name="Alvarez P."/>
            <person name="Brockman W."/>
            <person name="Butler J."/>
            <person name="Chin C."/>
            <person name="Gnerre S."/>
            <person name="MacCallum I."/>
            <person name="Graves J.A."/>
            <person name="Ponting C.P."/>
            <person name="Breen M."/>
            <person name="Samollow P.B."/>
            <person name="Lander E.S."/>
            <person name="Lindblad-Toh K."/>
        </authorList>
    </citation>
    <scope>NUCLEOTIDE SEQUENCE [LARGE SCALE GENOMIC DNA]</scope>
</reference>
<keyword evidence="8" id="KW-0027">Amidation</keyword>
<dbReference type="Bgee" id="ENSMODG00000028708">
    <property type="expression patterns" value="Expressed in spinal cord and 1 other cell type or tissue"/>
</dbReference>
<dbReference type="GO" id="GO:0042755">
    <property type="term" value="P:eating behavior"/>
    <property type="evidence" value="ECO:0000318"/>
    <property type="project" value="GO_Central"/>
</dbReference>
<comment type="similarity">
    <text evidence="2 9">Belongs to the TRH family.</text>
</comment>
<evidence type="ECO:0000256" key="10">
    <source>
        <dbReference type="SAM" id="MobiDB-lite"/>
    </source>
</evidence>
<feature type="region of interest" description="Disordered" evidence="10">
    <location>
        <begin position="205"/>
        <end position="232"/>
    </location>
</feature>
<feature type="compositionally biased region" description="Acidic residues" evidence="10">
    <location>
        <begin position="107"/>
        <end position="116"/>
    </location>
</feature>
<proteinExistence type="inferred from homology"/>
<keyword evidence="6 9" id="KW-0732">Signal</keyword>
<dbReference type="PANTHER" id="PTHR17530:SF2">
    <property type="entry name" value="PRO-THYROTROPIN-RELEASING HORMONE"/>
    <property type="match status" value="1"/>
</dbReference>
<dbReference type="GO" id="GO:0014050">
    <property type="term" value="P:negative regulation of glutamate secretion"/>
    <property type="evidence" value="ECO:0000318"/>
    <property type="project" value="GO_Central"/>
</dbReference>
<evidence type="ECO:0000256" key="9">
    <source>
        <dbReference type="PIRNR" id="PIRNR001795"/>
    </source>
</evidence>
<evidence type="ECO:0000256" key="8">
    <source>
        <dbReference type="ARBA" id="ARBA00022815"/>
    </source>
</evidence>
<dbReference type="GO" id="GO:0008437">
    <property type="term" value="F:thyrotropin-releasing hormone activity"/>
    <property type="evidence" value="ECO:0000318"/>
    <property type="project" value="GO_Central"/>
</dbReference>
<dbReference type="GO" id="GO:0030141">
    <property type="term" value="C:secretory granule"/>
    <property type="evidence" value="ECO:0000318"/>
    <property type="project" value="GO_Central"/>
</dbReference>
<evidence type="ECO:0000313" key="12">
    <source>
        <dbReference type="Proteomes" id="UP000002280"/>
    </source>
</evidence>
<feature type="compositionally biased region" description="Basic and acidic residues" evidence="10">
    <location>
        <begin position="131"/>
        <end position="145"/>
    </location>
</feature>
<name>A0A5F8HDP8_MONDO</name>
<dbReference type="PIRSF" id="PIRSF001795">
    <property type="entry name" value="TRH"/>
    <property type="match status" value="1"/>
</dbReference>
<comment type="subcellular location">
    <subcellularLocation>
        <location evidence="1">Secreted</location>
    </subcellularLocation>
</comment>
<feature type="chain" id="PRO_5023985080" description="Pro-thyrotropin-releasing hormone" evidence="9">
    <location>
        <begin position="24"/>
        <end position="232"/>
    </location>
</feature>